<accession>A0A131YTH5</accession>
<evidence type="ECO:0000256" key="2">
    <source>
        <dbReference type="ARBA" id="ARBA00022900"/>
    </source>
</evidence>
<dbReference type="PANTHER" id="PTHR10083">
    <property type="entry name" value="KUNITZ-TYPE PROTEASE INHIBITOR-RELATED"/>
    <property type="match status" value="1"/>
</dbReference>
<dbReference type="InterPro" id="IPR036880">
    <property type="entry name" value="Kunitz_BPTI_sf"/>
</dbReference>
<dbReference type="AlphaFoldDB" id="A0A131YTH5"/>
<dbReference type="InterPro" id="IPR002223">
    <property type="entry name" value="Kunitz_BPTI"/>
</dbReference>
<evidence type="ECO:0000256" key="3">
    <source>
        <dbReference type="ARBA" id="ARBA00023157"/>
    </source>
</evidence>
<keyword evidence="1" id="KW-0646">Protease inhibitor</keyword>
<dbReference type="PANTHER" id="PTHR10083:SF374">
    <property type="entry name" value="BPTI_KUNITZ INHIBITOR DOMAIN-CONTAINING PROTEIN"/>
    <property type="match status" value="1"/>
</dbReference>
<keyword evidence="2" id="KW-0722">Serine protease inhibitor</keyword>
<proteinExistence type="predicted"/>
<dbReference type="SMART" id="SM00131">
    <property type="entry name" value="KU"/>
    <property type="match status" value="3"/>
</dbReference>
<dbReference type="GO" id="GO:0005615">
    <property type="term" value="C:extracellular space"/>
    <property type="evidence" value="ECO:0007669"/>
    <property type="project" value="TreeGrafter"/>
</dbReference>
<dbReference type="InterPro" id="IPR050098">
    <property type="entry name" value="TFPI/VKTCI-like"/>
</dbReference>
<dbReference type="SUPFAM" id="SSF57362">
    <property type="entry name" value="BPTI-like"/>
    <property type="match status" value="3"/>
</dbReference>
<dbReference type="EMBL" id="GEDV01007346">
    <property type="protein sequence ID" value="JAP81211.1"/>
    <property type="molecule type" value="Transcribed_RNA"/>
</dbReference>
<organism evidence="5">
    <name type="scientific">Rhipicephalus appendiculatus</name>
    <name type="common">Brown ear tick</name>
    <dbReference type="NCBI Taxonomy" id="34631"/>
    <lineage>
        <taxon>Eukaryota</taxon>
        <taxon>Metazoa</taxon>
        <taxon>Ecdysozoa</taxon>
        <taxon>Arthropoda</taxon>
        <taxon>Chelicerata</taxon>
        <taxon>Arachnida</taxon>
        <taxon>Acari</taxon>
        <taxon>Parasitiformes</taxon>
        <taxon>Ixodida</taxon>
        <taxon>Ixodoidea</taxon>
        <taxon>Ixodidae</taxon>
        <taxon>Rhipicephalinae</taxon>
        <taxon>Rhipicephalus</taxon>
        <taxon>Rhipicephalus</taxon>
    </lineage>
</organism>
<dbReference type="GO" id="GO:0004867">
    <property type="term" value="F:serine-type endopeptidase inhibitor activity"/>
    <property type="evidence" value="ECO:0007669"/>
    <property type="project" value="UniProtKB-KW"/>
</dbReference>
<sequence length="293" mass="34835">MPLSSSSSLSLSLTGVNHYEMRLLQLAAFLTFAGFCTSKNAKELHRCHEEHNTGNCAAVSKNWFYNTSSKRCMTLTSRSCNAGTQYFSNISDCNRHCRDRIYGVCAMKPHRKRCYRQELKVRFNPDNQTCEWYATGCYKEENSFKDMNECYDKCGEFVTNPCVLPIRAVSEEEFFYNRMDQFRYGYDRHTRKCVKFPWSRNHGNINSFISRIECLRTCAPKSQCLLYTEHHYWRFFTSFFYDYRHDTCNQTSTYFQKTDYWPNGNRFDTLKSCHDECMPDLWSLPWKVYSYAQ</sequence>
<feature type="domain" description="BPTI/Kunitz inhibitor" evidence="4">
    <location>
        <begin position="47"/>
        <end position="97"/>
    </location>
</feature>
<dbReference type="Gene3D" id="4.10.410.10">
    <property type="entry name" value="Pancreatic trypsin inhibitor Kunitz domain"/>
    <property type="match status" value="3"/>
</dbReference>
<feature type="domain" description="BPTI/Kunitz inhibitor" evidence="4">
    <location>
        <begin position="162"/>
        <end position="218"/>
    </location>
</feature>
<evidence type="ECO:0000313" key="5">
    <source>
        <dbReference type="EMBL" id="JAP81211.1"/>
    </source>
</evidence>
<evidence type="ECO:0000259" key="4">
    <source>
        <dbReference type="PROSITE" id="PS50279"/>
    </source>
</evidence>
<keyword evidence="3" id="KW-1015">Disulfide bond</keyword>
<protein>
    <submittedName>
        <fullName evidence="5">Pancreatic trypsin inhibitor</fullName>
    </submittedName>
</protein>
<dbReference type="Pfam" id="PF00014">
    <property type="entry name" value="Kunitz_BPTI"/>
    <property type="match status" value="2"/>
</dbReference>
<dbReference type="PROSITE" id="PS50279">
    <property type="entry name" value="BPTI_KUNITZ_2"/>
    <property type="match status" value="2"/>
</dbReference>
<reference evidence="5" key="1">
    <citation type="journal article" date="2016" name="Ticks Tick Borne Dis.">
        <title>De novo assembly and annotation of the salivary gland transcriptome of Rhipicephalus appendiculatus male and female ticks during blood feeding.</title>
        <authorList>
            <person name="de Castro M.H."/>
            <person name="de Klerk D."/>
            <person name="Pienaar R."/>
            <person name="Latif A.A."/>
            <person name="Rees D.J."/>
            <person name="Mans B.J."/>
        </authorList>
    </citation>
    <scope>NUCLEOTIDE SEQUENCE</scope>
    <source>
        <tissue evidence="5">Salivary glands</tissue>
    </source>
</reference>
<evidence type="ECO:0000256" key="1">
    <source>
        <dbReference type="ARBA" id="ARBA00022690"/>
    </source>
</evidence>
<name>A0A131YTH5_RHIAP</name>